<evidence type="ECO:0000313" key="7">
    <source>
        <dbReference type="EMBL" id="KLO06737.1"/>
    </source>
</evidence>
<dbReference type="CDD" id="cd12455">
    <property type="entry name" value="RRM_like_Smg4_UPF3"/>
    <property type="match status" value="1"/>
</dbReference>
<dbReference type="Pfam" id="PF03467">
    <property type="entry name" value="Smg4_UPF3"/>
    <property type="match status" value="1"/>
</dbReference>
<name>A0A0H2R5W8_9AGAM</name>
<dbReference type="STRING" id="27342.A0A0H2R5W8"/>
<comment type="subcellular location">
    <subcellularLocation>
        <location evidence="1">Nucleus</location>
    </subcellularLocation>
</comment>
<feature type="compositionally biased region" description="Low complexity" evidence="5">
    <location>
        <begin position="272"/>
        <end position="292"/>
    </location>
</feature>
<dbReference type="PANTHER" id="PTHR13112">
    <property type="entry name" value="UPF3 REGULATOR OF NONSENSE TRANSCRIPTS-LIKE PROTEIN"/>
    <property type="match status" value="1"/>
</dbReference>
<proteinExistence type="inferred from homology"/>
<feature type="region of interest" description="Disordered" evidence="5">
    <location>
        <begin position="209"/>
        <end position="490"/>
    </location>
</feature>
<feature type="compositionally biased region" description="Polar residues" evidence="5">
    <location>
        <begin position="334"/>
        <end position="345"/>
    </location>
</feature>
<gene>
    <name evidence="7" type="ORF">SCHPADRAFT_917439</name>
</gene>
<dbReference type="Gene3D" id="3.30.70.330">
    <property type="match status" value="1"/>
</dbReference>
<reference evidence="7 8" key="1">
    <citation type="submission" date="2015-04" db="EMBL/GenBank/DDBJ databases">
        <title>Complete genome sequence of Schizopora paradoxa KUC8140, a cosmopolitan wood degrader in East Asia.</title>
        <authorList>
            <consortium name="DOE Joint Genome Institute"/>
            <person name="Min B."/>
            <person name="Park H."/>
            <person name="Jang Y."/>
            <person name="Kim J.-J."/>
            <person name="Kim K.H."/>
            <person name="Pangilinan J."/>
            <person name="Lipzen A."/>
            <person name="Riley R."/>
            <person name="Grigoriev I.V."/>
            <person name="Spatafora J.W."/>
            <person name="Choi I.-G."/>
        </authorList>
    </citation>
    <scope>NUCLEOTIDE SEQUENCE [LARGE SCALE GENOMIC DNA]</scope>
    <source>
        <strain evidence="7 8">KUC8140</strain>
    </source>
</reference>
<comment type="similarity">
    <text evidence="2">Belongs to the RENT3 family.</text>
</comment>
<feature type="compositionally biased region" description="Basic and acidic residues" evidence="5">
    <location>
        <begin position="209"/>
        <end position="218"/>
    </location>
</feature>
<keyword evidence="8" id="KW-1185">Reference proteome</keyword>
<keyword evidence="3" id="KW-0866">Nonsense-mediated mRNA decay</keyword>
<sequence length="490" mass="51369">MASNAAAAAVMDTAKKKSKRANKAANSGGPIKDKVKAVIRRLPPNLPEDIFWQSVQQWVTDDSVTWKAFYPGKVRKAYNKLSTPSRAYVAFKSGEQLQAFSQAYDGHTFRDKAGQETHAVVEFAPCQKIPNEKKKIDSRIGTIEQDEDYISFIASLKAPIAKLGDSENLELLVASTRPPPSPKTTPLLEALQAERSAAKDRETILKAHAHYRDGRTRDGASSGKGLQGSAASLKKDDKRKATAAKGKAEEQRAASTTASPSKKSRRSRKADAAPAASTATSSNATPSKPAASIVPAKSSTVKPPRSQATSGSIAETNANTNSGSKVDRPDQPQRTRPTITLQSRQFEAALSGAIPRARREREASDTRSRDNAATDKEPGTTPAPISADAGGARPRRGGAHDRGSRRGGARSPTGPARPPNDGFARIDDSPPPSATPKVFSRPPLGGQPSGAPEGNGPSRGRRRGGGRGGRGGGASSRGGGPAPSSVSGDG</sequence>
<dbReference type="PANTHER" id="PTHR13112:SF0">
    <property type="entry name" value="FI21285P1"/>
    <property type="match status" value="1"/>
</dbReference>
<feature type="compositionally biased region" description="Basic and acidic residues" evidence="5">
    <location>
        <begin position="233"/>
        <end position="252"/>
    </location>
</feature>
<dbReference type="InterPro" id="IPR005120">
    <property type="entry name" value="UPF3_dom"/>
</dbReference>
<dbReference type="GO" id="GO:0003729">
    <property type="term" value="F:mRNA binding"/>
    <property type="evidence" value="ECO:0007669"/>
    <property type="project" value="TreeGrafter"/>
</dbReference>
<feature type="compositionally biased region" description="Gly residues" evidence="5">
    <location>
        <begin position="466"/>
        <end position="481"/>
    </location>
</feature>
<dbReference type="GO" id="GO:0005737">
    <property type="term" value="C:cytoplasm"/>
    <property type="evidence" value="ECO:0007669"/>
    <property type="project" value="TreeGrafter"/>
</dbReference>
<dbReference type="GO" id="GO:0005730">
    <property type="term" value="C:nucleolus"/>
    <property type="evidence" value="ECO:0007669"/>
    <property type="project" value="TreeGrafter"/>
</dbReference>
<dbReference type="OrthoDB" id="18087at2759"/>
<evidence type="ECO:0000313" key="8">
    <source>
        <dbReference type="Proteomes" id="UP000053477"/>
    </source>
</evidence>
<evidence type="ECO:0000256" key="2">
    <source>
        <dbReference type="ARBA" id="ARBA00005991"/>
    </source>
</evidence>
<organism evidence="7 8">
    <name type="scientific">Schizopora paradoxa</name>
    <dbReference type="NCBI Taxonomy" id="27342"/>
    <lineage>
        <taxon>Eukaryota</taxon>
        <taxon>Fungi</taxon>
        <taxon>Dikarya</taxon>
        <taxon>Basidiomycota</taxon>
        <taxon>Agaricomycotina</taxon>
        <taxon>Agaricomycetes</taxon>
        <taxon>Hymenochaetales</taxon>
        <taxon>Schizoporaceae</taxon>
        <taxon>Schizopora</taxon>
    </lineage>
</organism>
<dbReference type="InterPro" id="IPR035979">
    <property type="entry name" value="RBD_domain_sf"/>
</dbReference>
<dbReference type="EMBL" id="KQ086184">
    <property type="protein sequence ID" value="KLO06737.1"/>
    <property type="molecule type" value="Genomic_DNA"/>
</dbReference>
<dbReference type="InterPro" id="IPR039722">
    <property type="entry name" value="Upf3"/>
</dbReference>
<evidence type="ECO:0000256" key="3">
    <source>
        <dbReference type="ARBA" id="ARBA00023161"/>
    </source>
</evidence>
<accession>A0A0H2R5W8</accession>
<evidence type="ECO:0000256" key="5">
    <source>
        <dbReference type="SAM" id="MobiDB-lite"/>
    </source>
</evidence>
<keyword evidence="4" id="KW-0539">Nucleus</keyword>
<evidence type="ECO:0000259" key="6">
    <source>
        <dbReference type="Pfam" id="PF03467"/>
    </source>
</evidence>
<feature type="region of interest" description="Disordered" evidence="5">
    <location>
        <begin position="1"/>
        <end position="32"/>
    </location>
</feature>
<dbReference type="InterPro" id="IPR012677">
    <property type="entry name" value="Nucleotide-bd_a/b_plait_sf"/>
</dbReference>
<evidence type="ECO:0000256" key="4">
    <source>
        <dbReference type="ARBA" id="ARBA00023242"/>
    </source>
</evidence>
<protein>
    <recommendedName>
        <fullName evidence="6">UPF3 domain-containing protein</fullName>
    </recommendedName>
</protein>
<feature type="compositionally biased region" description="Polar residues" evidence="5">
    <location>
        <begin position="297"/>
        <end position="324"/>
    </location>
</feature>
<dbReference type="InParanoid" id="A0A0H2R5W8"/>
<feature type="domain" description="UPF3" evidence="6">
    <location>
        <begin position="33"/>
        <end position="195"/>
    </location>
</feature>
<dbReference type="AlphaFoldDB" id="A0A0H2R5W8"/>
<dbReference type="SUPFAM" id="SSF54928">
    <property type="entry name" value="RNA-binding domain, RBD"/>
    <property type="match status" value="1"/>
</dbReference>
<dbReference type="GO" id="GO:0045727">
    <property type="term" value="P:positive regulation of translation"/>
    <property type="evidence" value="ECO:0007669"/>
    <property type="project" value="TreeGrafter"/>
</dbReference>
<dbReference type="GO" id="GO:0000184">
    <property type="term" value="P:nuclear-transcribed mRNA catabolic process, nonsense-mediated decay"/>
    <property type="evidence" value="ECO:0007669"/>
    <property type="project" value="UniProtKB-KW"/>
</dbReference>
<dbReference type="Proteomes" id="UP000053477">
    <property type="component" value="Unassembled WGS sequence"/>
</dbReference>
<evidence type="ECO:0000256" key="1">
    <source>
        <dbReference type="ARBA" id="ARBA00004123"/>
    </source>
</evidence>
<feature type="compositionally biased region" description="Basic and acidic residues" evidence="5">
    <location>
        <begin position="357"/>
        <end position="378"/>
    </location>
</feature>